<dbReference type="PANTHER" id="PTHR30510:SF2">
    <property type="entry name" value="UPF0229 PROTEIN YEAH"/>
    <property type="match status" value="1"/>
</dbReference>
<dbReference type="Proteomes" id="UP000176626">
    <property type="component" value="Unassembled WGS sequence"/>
</dbReference>
<dbReference type="Pfam" id="PF04285">
    <property type="entry name" value="DUF444"/>
    <property type="match status" value="2"/>
</dbReference>
<sequence length="395" mass="44796">MDIGGIFLYPGGTFLEIKHAKKGGGKMASLRDRRGEKLSRRILEDARRHEEMKKKAARDNIETLIASLPTVIGGDRTKTFRLPIRSLIEPRLVFGLKEVGAGGMAEGDAAGNEHMEEILNEVWRFSAQELLDLMLEDIEVPNPSEIYEGTKANRNKYRIRGVKKNGALFRLAKRETVKNKIARDRMLTKKGQTPPERYENSDRRFRYLKAIPDADEKAVVFLIMDISGSMHSSKQYIAKAFYFCLVEVLRRHYKDVEVVFICHDTVAAERTEEEFFKAGLAGGTAMSAGLEKALEIYNERYANREQSVYVWHATDGDNCSEDNNKLAGALMALCEITELIGICEIKPSSGLIADIPELRNLQKRFPHFVLTRISDKKEIRLALISFLNQRRGVAR</sequence>
<name>A0A1G1ZWN7_9BACT</name>
<gene>
    <name evidence="1" type="ORF">A2214_00180</name>
</gene>
<evidence type="ECO:0000313" key="1">
    <source>
        <dbReference type="EMBL" id="OGY68994.1"/>
    </source>
</evidence>
<reference evidence="1 2" key="1">
    <citation type="journal article" date="2016" name="Nat. Commun.">
        <title>Thousands of microbial genomes shed light on interconnected biogeochemical processes in an aquifer system.</title>
        <authorList>
            <person name="Anantharaman K."/>
            <person name="Brown C.T."/>
            <person name="Hug L.A."/>
            <person name="Sharon I."/>
            <person name="Castelle C.J."/>
            <person name="Probst A.J."/>
            <person name="Thomas B.C."/>
            <person name="Singh A."/>
            <person name="Wilkins M.J."/>
            <person name="Karaoz U."/>
            <person name="Brodie E.L."/>
            <person name="Williams K.H."/>
            <person name="Hubbard S.S."/>
            <person name="Banfield J.F."/>
        </authorList>
    </citation>
    <scope>NUCLEOTIDE SEQUENCE [LARGE SCALE GENOMIC DNA]</scope>
</reference>
<dbReference type="CDD" id="cd00198">
    <property type="entry name" value="vWFA"/>
    <property type="match status" value="1"/>
</dbReference>
<comment type="caution">
    <text evidence="1">The sequence shown here is derived from an EMBL/GenBank/DDBJ whole genome shotgun (WGS) entry which is preliminary data.</text>
</comment>
<dbReference type="SUPFAM" id="SSF53300">
    <property type="entry name" value="vWA-like"/>
    <property type="match status" value="1"/>
</dbReference>
<dbReference type="InterPro" id="IPR006698">
    <property type="entry name" value="UPF0229"/>
</dbReference>
<dbReference type="PANTHER" id="PTHR30510">
    <property type="entry name" value="UPF0229 PROTEIN YEAH"/>
    <property type="match status" value="1"/>
</dbReference>
<dbReference type="EMBL" id="MHJN01000007">
    <property type="protein sequence ID" value="OGY68994.1"/>
    <property type="molecule type" value="Genomic_DNA"/>
</dbReference>
<evidence type="ECO:0000313" key="2">
    <source>
        <dbReference type="Proteomes" id="UP000176626"/>
    </source>
</evidence>
<dbReference type="AlphaFoldDB" id="A0A1G1ZWN7"/>
<protein>
    <recommendedName>
        <fullName evidence="3">Sporulation protein YhbH</fullName>
    </recommendedName>
</protein>
<organism evidence="1 2">
    <name type="scientific">Candidatus Harrisonbacteria bacterium RIFOXYA1_FULL_48_8</name>
    <dbReference type="NCBI Taxonomy" id="1798411"/>
    <lineage>
        <taxon>Bacteria</taxon>
        <taxon>Candidatus Harrisoniibacteriota</taxon>
    </lineage>
</organism>
<evidence type="ECO:0008006" key="3">
    <source>
        <dbReference type="Google" id="ProtNLM"/>
    </source>
</evidence>
<dbReference type="InterPro" id="IPR036465">
    <property type="entry name" value="vWFA_dom_sf"/>
</dbReference>
<proteinExistence type="predicted"/>
<accession>A0A1G1ZWN7</accession>